<dbReference type="PANTHER" id="PTHR37984:SF5">
    <property type="entry name" value="PROTEIN NYNRIN-LIKE"/>
    <property type="match status" value="1"/>
</dbReference>
<dbReference type="Proteomes" id="UP000046395">
    <property type="component" value="Unassembled WGS sequence"/>
</dbReference>
<evidence type="ECO:0000259" key="3">
    <source>
        <dbReference type="Pfam" id="PF17919"/>
    </source>
</evidence>
<dbReference type="Gene3D" id="3.30.70.270">
    <property type="match status" value="1"/>
</dbReference>
<name>A0A5S6Q6B7_TRIMR</name>
<accession>A0A5S6Q6B7</accession>
<evidence type="ECO:0000259" key="4">
    <source>
        <dbReference type="Pfam" id="PF17921"/>
    </source>
</evidence>
<dbReference type="InterPro" id="IPR050951">
    <property type="entry name" value="Retrovirus_Pol_polyprotein"/>
</dbReference>
<dbReference type="FunFam" id="1.10.340.70:FF:000001">
    <property type="entry name" value="Retrovirus-related Pol polyprotein from transposon gypsy-like Protein"/>
    <property type="match status" value="1"/>
</dbReference>
<evidence type="ECO:0000256" key="2">
    <source>
        <dbReference type="ARBA" id="ARBA00023268"/>
    </source>
</evidence>
<dbReference type="EC" id="2.7.7.49" evidence="1"/>
<keyword evidence="2" id="KW-0511">Multifunctional enzyme</keyword>
<dbReference type="InterPro" id="IPR043502">
    <property type="entry name" value="DNA/RNA_pol_sf"/>
</dbReference>
<dbReference type="Pfam" id="PF17919">
    <property type="entry name" value="RT_RNaseH_2"/>
    <property type="match status" value="1"/>
</dbReference>
<dbReference type="AlphaFoldDB" id="A0A5S6Q6B7"/>
<dbReference type="GO" id="GO:0003964">
    <property type="term" value="F:RNA-directed DNA polymerase activity"/>
    <property type="evidence" value="ECO:0007669"/>
    <property type="project" value="UniProtKB-EC"/>
</dbReference>
<dbReference type="InterPro" id="IPR041588">
    <property type="entry name" value="Integrase_H2C2"/>
</dbReference>
<dbReference type="InterPro" id="IPR041577">
    <property type="entry name" value="RT_RNaseH_2"/>
</dbReference>
<dbReference type="STRING" id="70415.A0A5S6Q6B7"/>
<dbReference type="Pfam" id="PF17921">
    <property type="entry name" value="Integrase_H2C2"/>
    <property type="match status" value="1"/>
</dbReference>
<dbReference type="FunFam" id="3.30.70.270:FF:000020">
    <property type="entry name" value="Transposon Tf2-6 polyprotein-like Protein"/>
    <property type="match status" value="1"/>
</dbReference>
<sequence length="323" mass="37030">MSTLTIWHKSSGGSKKQVSKLTSTCEEVRFRGHVISEKGIEPDPSLTDKVRSYPVPNCFAEVQSFLGLASSYRKFVKNLAAIAKPLHQLTEKRKPFEWTPECTSAFQKLRMAVLSEPTLRLPDFDAPFILDTDANDTAIGAVLSQRDEHGHEHPVAYASPRWQQKLQQYDFVIEHRTCSKHANADTLSRIPCKQCGRHNAEEASQLVSAVLFDDSEEIRRVQWEDSDIAPILKDKEAGVTKEWTNRGRQSNANRLLMLNWHRLAIQNGILVRKWFCDDQSGYRWQVVVSKRMINSVLEQAHEELTAGHLGMEKTIERIRERFY</sequence>
<dbReference type="Gene3D" id="3.10.20.370">
    <property type="match status" value="1"/>
</dbReference>
<dbReference type="Gene3D" id="1.10.340.70">
    <property type="match status" value="1"/>
</dbReference>
<dbReference type="InterPro" id="IPR043128">
    <property type="entry name" value="Rev_trsase/Diguanyl_cyclase"/>
</dbReference>
<dbReference type="WBParaSite" id="TMUE_1000002714.1">
    <property type="protein sequence ID" value="TMUE_1000002714.1"/>
    <property type="gene ID" value="WBGene00295562"/>
</dbReference>
<feature type="domain" description="Reverse transcriptase/retrotransposon-derived protein RNase H-like" evidence="3">
    <location>
        <begin position="98"/>
        <end position="170"/>
    </location>
</feature>
<organism evidence="5 6">
    <name type="scientific">Trichuris muris</name>
    <name type="common">Mouse whipworm</name>
    <dbReference type="NCBI Taxonomy" id="70415"/>
    <lineage>
        <taxon>Eukaryota</taxon>
        <taxon>Metazoa</taxon>
        <taxon>Ecdysozoa</taxon>
        <taxon>Nematoda</taxon>
        <taxon>Enoplea</taxon>
        <taxon>Dorylaimia</taxon>
        <taxon>Trichinellida</taxon>
        <taxon>Trichuridae</taxon>
        <taxon>Trichuris</taxon>
    </lineage>
</organism>
<dbReference type="PANTHER" id="PTHR37984">
    <property type="entry name" value="PROTEIN CBG26694"/>
    <property type="match status" value="1"/>
</dbReference>
<evidence type="ECO:0000313" key="6">
    <source>
        <dbReference type="WBParaSite" id="TMUE_1000002714.1"/>
    </source>
</evidence>
<protein>
    <recommendedName>
        <fullName evidence="1">RNA-directed DNA polymerase</fullName>
        <ecNumber evidence="1">2.7.7.49</ecNumber>
    </recommendedName>
</protein>
<proteinExistence type="predicted"/>
<feature type="domain" description="Integrase zinc-binding" evidence="4">
    <location>
        <begin position="289"/>
        <end position="323"/>
    </location>
</feature>
<evidence type="ECO:0000313" key="5">
    <source>
        <dbReference type="Proteomes" id="UP000046395"/>
    </source>
</evidence>
<keyword evidence="5" id="KW-1185">Reference proteome</keyword>
<dbReference type="SUPFAM" id="SSF56672">
    <property type="entry name" value="DNA/RNA polymerases"/>
    <property type="match status" value="1"/>
</dbReference>
<evidence type="ECO:0000256" key="1">
    <source>
        <dbReference type="ARBA" id="ARBA00012493"/>
    </source>
</evidence>
<reference evidence="6" key="1">
    <citation type="submission" date="2019-12" db="UniProtKB">
        <authorList>
            <consortium name="WormBaseParasite"/>
        </authorList>
    </citation>
    <scope>IDENTIFICATION</scope>
</reference>